<feature type="domain" description="FecR protein" evidence="3">
    <location>
        <begin position="54"/>
        <end position="153"/>
    </location>
</feature>
<sequence length="426" mass="44975">MKVMILIALSLMCASALAASKVAVVKLMRGEASVLTLGKTTPLKVDDWVEDGAVVKTADKSFVKLIFVDKSSMNVGPNSEMKIESFSGKDSGVIDLVKGKIRSQVTKDYLQINKDKSKLFIKTQNAVMGVRGTDFMISTNGVNTSTVLFEGEIVFNKLENRREMNTTRLEEIVDRGVRMFPGEFSVMDATRALPTVPALLNIQQHEKLEKNKEFDAASSPVKQSVTATVVPAGLSGQQVSNTSGILKTEVSKIASTDTNHGSASSAEAKGYVKGDAFKPANGSVIDPESGKIIQPGPKSTLDVNTNTYTNQVVIDEGGNIAPNTQERAPSSDGPKPPVGGNPPGSPKPENTPTPDDPAPPEDGDQKPNPDLPPMPGPGPQPPQPLPLPPNQLPPMGGTCLGGGICGASDPTRLASPFTDTTIIIKP</sequence>
<evidence type="ECO:0000256" key="2">
    <source>
        <dbReference type="SAM" id="SignalP"/>
    </source>
</evidence>
<dbReference type="AlphaFoldDB" id="A0AAX4HLQ6"/>
<name>A0AAX4HLQ6_9BACT</name>
<feature type="compositionally biased region" description="Polar residues" evidence="1">
    <location>
        <begin position="417"/>
        <end position="426"/>
    </location>
</feature>
<evidence type="ECO:0000256" key="1">
    <source>
        <dbReference type="SAM" id="MobiDB-lite"/>
    </source>
</evidence>
<keyword evidence="2" id="KW-0732">Signal</keyword>
<dbReference type="InterPro" id="IPR006860">
    <property type="entry name" value="FecR"/>
</dbReference>
<evidence type="ECO:0000259" key="3">
    <source>
        <dbReference type="Pfam" id="PF04773"/>
    </source>
</evidence>
<organism evidence="4 5">
    <name type="scientific">Peredibacter starrii</name>
    <dbReference type="NCBI Taxonomy" id="28202"/>
    <lineage>
        <taxon>Bacteria</taxon>
        <taxon>Pseudomonadati</taxon>
        <taxon>Bdellovibrionota</taxon>
        <taxon>Bacteriovoracia</taxon>
        <taxon>Bacteriovoracales</taxon>
        <taxon>Bacteriovoracaceae</taxon>
        <taxon>Peredibacter</taxon>
    </lineage>
</organism>
<dbReference type="PANTHER" id="PTHR38731:SF1">
    <property type="entry name" value="FECR PROTEIN DOMAIN-CONTAINING PROTEIN"/>
    <property type="match status" value="1"/>
</dbReference>
<feature type="signal peptide" evidence="2">
    <location>
        <begin position="1"/>
        <end position="18"/>
    </location>
</feature>
<dbReference type="Gene3D" id="2.60.120.1440">
    <property type="match status" value="1"/>
</dbReference>
<dbReference type="Proteomes" id="UP001324634">
    <property type="component" value="Chromosome"/>
</dbReference>
<keyword evidence="5" id="KW-1185">Reference proteome</keyword>
<gene>
    <name evidence="4" type="ORF">SOO65_16355</name>
</gene>
<feature type="compositionally biased region" description="Pro residues" evidence="1">
    <location>
        <begin position="369"/>
        <end position="392"/>
    </location>
</feature>
<feature type="chain" id="PRO_5044005160" evidence="2">
    <location>
        <begin position="19"/>
        <end position="426"/>
    </location>
</feature>
<protein>
    <submittedName>
        <fullName evidence="4">FecR family protein</fullName>
    </submittedName>
</protein>
<evidence type="ECO:0000313" key="5">
    <source>
        <dbReference type="Proteomes" id="UP001324634"/>
    </source>
</evidence>
<feature type="region of interest" description="Disordered" evidence="1">
    <location>
        <begin position="318"/>
        <end position="426"/>
    </location>
</feature>
<feature type="region of interest" description="Disordered" evidence="1">
    <location>
        <begin position="281"/>
        <end position="304"/>
    </location>
</feature>
<proteinExistence type="predicted"/>
<feature type="compositionally biased region" description="Pro residues" evidence="1">
    <location>
        <begin position="334"/>
        <end position="357"/>
    </location>
</feature>
<accession>A0AAX4HLQ6</accession>
<dbReference type="PANTHER" id="PTHR38731">
    <property type="entry name" value="LIPL45-RELATED LIPOPROTEIN-RELATED"/>
    <property type="match status" value="1"/>
</dbReference>
<dbReference type="RefSeq" id="WP_321392745.1">
    <property type="nucleotide sequence ID" value="NZ_CP139487.1"/>
</dbReference>
<dbReference type="KEGG" id="psti:SOO65_16355"/>
<reference evidence="4 5" key="1">
    <citation type="submission" date="2023-11" db="EMBL/GenBank/DDBJ databases">
        <title>Peredibacter starrii A3.12.</title>
        <authorList>
            <person name="Mitchell R.J."/>
        </authorList>
    </citation>
    <scope>NUCLEOTIDE SEQUENCE [LARGE SCALE GENOMIC DNA]</scope>
    <source>
        <strain evidence="4 5">A3.12</strain>
    </source>
</reference>
<evidence type="ECO:0000313" key="4">
    <source>
        <dbReference type="EMBL" id="WPU64267.1"/>
    </source>
</evidence>
<dbReference type="Pfam" id="PF04773">
    <property type="entry name" value="FecR"/>
    <property type="match status" value="1"/>
</dbReference>
<dbReference type="EMBL" id="CP139487">
    <property type="protein sequence ID" value="WPU64267.1"/>
    <property type="molecule type" value="Genomic_DNA"/>
</dbReference>